<reference evidence="2" key="1">
    <citation type="submission" date="2021-05" db="EMBL/GenBank/DDBJ databases">
        <title>Novel Bacillus species.</title>
        <authorList>
            <person name="Liu G."/>
        </authorList>
    </citation>
    <scope>NUCLEOTIDE SEQUENCE</scope>
    <source>
        <strain evidence="2 4">FJAT-50051</strain>
    </source>
</reference>
<proteinExistence type="predicted"/>
<protein>
    <submittedName>
        <fullName evidence="2">Uncharacterized protein</fullName>
    </submittedName>
</protein>
<keyword evidence="1" id="KW-1133">Transmembrane helix</keyword>
<evidence type="ECO:0000313" key="2">
    <source>
        <dbReference type="EMBL" id="MBS4185447.1"/>
    </source>
</evidence>
<dbReference type="AlphaFoldDB" id="A0A942T543"/>
<keyword evidence="1" id="KW-0472">Membrane</keyword>
<organism evidence="2">
    <name type="scientific">Neobacillus citreus</name>
    <dbReference type="NCBI Taxonomy" id="2833578"/>
    <lineage>
        <taxon>Bacteria</taxon>
        <taxon>Bacillati</taxon>
        <taxon>Bacillota</taxon>
        <taxon>Bacilli</taxon>
        <taxon>Bacillales</taxon>
        <taxon>Bacillaceae</taxon>
        <taxon>Neobacillus</taxon>
    </lineage>
</organism>
<dbReference type="Proteomes" id="UP000677265">
    <property type="component" value="Unassembled WGS sequence"/>
</dbReference>
<dbReference type="EMBL" id="JAGYPE020000045">
    <property type="protein sequence ID" value="MCH6267933.1"/>
    <property type="molecule type" value="Genomic_DNA"/>
</dbReference>
<keyword evidence="1" id="KW-0812">Transmembrane</keyword>
<evidence type="ECO:0000313" key="3">
    <source>
        <dbReference type="EMBL" id="MCH6267933.1"/>
    </source>
</evidence>
<name>A0A942T543_9BACI</name>
<accession>A0A942T543</accession>
<keyword evidence="4" id="KW-1185">Reference proteome</keyword>
<feature type="transmembrane region" description="Helical" evidence="1">
    <location>
        <begin position="52"/>
        <end position="75"/>
    </location>
</feature>
<evidence type="ECO:0000256" key="1">
    <source>
        <dbReference type="SAM" id="Phobius"/>
    </source>
</evidence>
<gene>
    <name evidence="3" type="ORF">KHB02_020620</name>
    <name evidence="2" type="ORF">KHB02_29105</name>
</gene>
<comment type="caution">
    <text evidence="2">The sequence shown here is derived from an EMBL/GenBank/DDBJ whole genome shotgun (WGS) entry which is preliminary data.</text>
</comment>
<sequence>MKSANYFFNFHFQLAFLYLTGNYEKLADFVFVPLKELIHMLNGIQIPFKTNIIFGIGPMTLYSVFAGIVLPYYFVHKRNEHVWLSLLSC</sequence>
<dbReference type="EMBL" id="JAGYPE010000005">
    <property type="protein sequence ID" value="MBS4185447.1"/>
    <property type="molecule type" value="Genomic_DNA"/>
</dbReference>
<evidence type="ECO:0000313" key="4">
    <source>
        <dbReference type="Proteomes" id="UP000677265"/>
    </source>
</evidence>